<keyword evidence="5 13" id="KW-0349">Heme</keyword>
<sequence length="542" mass="60288">MTSVLSLGLLIALPLVLTKLTKDFIDRRNSPLAELRGPPRKTLFSGRRRDPFSSDNIQVRTAKWAEEYGSVYKTTTALGWTIVVLCDPKAIAHFHAKDGTTYARLPFLNTLTEAMMGPNMLSADKEQHQRLRRSVAPAFSNAALRGLTSVFYDSVYKVKANWDALLQSSNDSDGVILDVQDWFDSVGIAGFGHDFRSLDGEQSPVLEVFTLFSNILESATFILFVLTGFYFPQVVKAPVKPARLLKKLKEATSDIAKQLLENSNKEEGASDTTMDRSIIGVLLRAQSGKAKLSHDELLGQGSFLFAGYETTSSKCMVQYMYPVALISTYAVVLSWALVELARHADIQKRLREESHQDSGSEPSWDQLMSSFPYLDAVVHETLRLHPPAEEMMRVADEDDTIPPSQPLKLASGKTVDSVFIPKGTVLNSPFLYINCCEAFWGPDPEQFVPERWLTDNPYPPKELVGHRQLYTFSDGPRMCLGKGFALAELKVALLVLVRNFTFELPDGPDTEIQVHRLSILPRPKVAGEVGCSLPMKIKPVAN</sequence>
<dbReference type="Pfam" id="PF00067">
    <property type="entry name" value="p450"/>
    <property type="match status" value="2"/>
</dbReference>
<name>A0A0C2T7Q5_AMAMK</name>
<dbReference type="EMBL" id="KN818268">
    <property type="protein sequence ID" value="KIL62639.1"/>
    <property type="molecule type" value="Genomic_DNA"/>
</dbReference>
<dbReference type="Gene3D" id="1.10.630.10">
    <property type="entry name" value="Cytochrome P450"/>
    <property type="match status" value="1"/>
</dbReference>
<dbReference type="PROSITE" id="PS00086">
    <property type="entry name" value="CYTOCHROME_P450"/>
    <property type="match status" value="1"/>
</dbReference>
<feature type="chain" id="PRO_5002172112" description="Cytochrome P450" evidence="15">
    <location>
        <begin position="19"/>
        <end position="542"/>
    </location>
</feature>
<evidence type="ECO:0000256" key="6">
    <source>
        <dbReference type="ARBA" id="ARBA00022692"/>
    </source>
</evidence>
<dbReference type="HOGENOM" id="CLU_001570_5_11_1"/>
<comment type="similarity">
    <text evidence="4 14">Belongs to the cytochrome P450 family.</text>
</comment>
<comment type="cofactor">
    <cofactor evidence="1 13">
        <name>heme</name>
        <dbReference type="ChEBI" id="CHEBI:30413"/>
    </cofactor>
</comment>
<accession>A0A0C2T7Q5</accession>
<reference evidence="16 17" key="1">
    <citation type="submission" date="2014-04" db="EMBL/GenBank/DDBJ databases">
        <title>Evolutionary Origins and Diversification of the Mycorrhizal Mutualists.</title>
        <authorList>
            <consortium name="DOE Joint Genome Institute"/>
            <consortium name="Mycorrhizal Genomics Consortium"/>
            <person name="Kohler A."/>
            <person name="Kuo A."/>
            <person name="Nagy L.G."/>
            <person name="Floudas D."/>
            <person name="Copeland A."/>
            <person name="Barry K.W."/>
            <person name="Cichocki N."/>
            <person name="Veneault-Fourrey C."/>
            <person name="LaButti K."/>
            <person name="Lindquist E.A."/>
            <person name="Lipzen A."/>
            <person name="Lundell T."/>
            <person name="Morin E."/>
            <person name="Murat C."/>
            <person name="Riley R."/>
            <person name="Ohm R."/>
            <person name="Sun H."/>
            <person name="Tunlid A."/>
            <person name="Henrissat B."/>
            <person name="Grigoriev I.V."/>
            <person name="Hibbett D.S."/>
            <person name="Martin F."/>
        </authorList>
    </citation>
    <scope>NUCLEOTIDE SEQUENCE [LARGE SCALE GENOMIC DNA]</scope>
    <source>
        <strain evidence="16 17">Koide BX008</strain>
    </source>
</reference>
<evidence type="ECO:0000256" key="3">
    <source>
        <dbReference type="ARBA" id="ARBA00004721"/>
    </source>
</evidence>
<evidence type="ECO:0000256" key="5">
    <source>
        <dbReference type="ARBA" id="ARBA00022617"/>
    </source>
</evidence>
<keyword evidence="6" id="KW-0812">Transmembrane</keyword>
<keyword evidence="10 13" id="KW-0408">Iron</keyword>
<dbReference type="GO" id="GO:0020037">
    <property type="term" value="F:heme binding"/>
    <property type="evidence" value="ECO:0007669"/>
    <property type="project" value="InterPro"/>
</dbReference>
<keyword evidence="8" id="KW-1133">Transmembrane helix</keyword>
<feature type="binding site" description="axial binding residue" evidence="13">
    <location>
        <position position="479"/>
    </location>
    <ligand>
        <name>heme</name>
        <dbReference type="ChEBI" id="CHEBI:30413"/>
    </ligand>
    <ligandPart>
        <name>Fe</name>
        <dbReference type="ChEBI" id="CHEBI:18248"/>
    </ligandPart>
</feature>
<evidence type="ECO:0000256" key="9">
    <source>
        <dbReference type="ARBA" id="ARBA00023002"/>
    </source>
</evidence>
<evidence type="ECO:0000256" key="13">
    <source>
        <dbReference type="PIRSR" id="PIRSR602401-1"/>
    </source>
</evidence>
<keyword evidence="15" id="KW-0732">Signal</keyword>
<evidence type="ECO:0000256" key="14">
    <source>
        <dbReference type="RuleBase" id="RU000461"/>
    </source>
</evidence>
<keyword evidence="17" id="KW-1185">Reference proteome</keyword>
<comment type="pathway">
    <text evidence="3">Secondary metabolite biosynthesis; terpenoid biosynthesis.</text>
</comment>
<dbReference type="PANTHER" id="PTHR24305">
    <property type="entry name" value="CYTOCHROME P450"/>
    <property type="match status" value="1"/>
</dbReference>
<dbReference type="InterPro" id="IPR017972">
    <property type="entry name" value="Cyt_P450_CS"/>
</dbReference>
<evidence type="ECO:0000256" key="8">
    <source>
        <dbReference type="ARBA" id="ARBA00022989"/>
    </source>
</evidence>
<dbReference type="InterPro" id="IPR001128">
    <property type="entry name" value="Cyt_P450"/>
</dbReference>
<evidence type="ECO:0000256" key="12">
    <source>
        <dbReference type="ARBA" id="ARBA00023136"/>
    </source>
</evidence>
<dbReference type="GO" id="GO:0005506">
    <property type="term" value="F:iron ion binding"/>
    <property type="evidence" value="ECO:0007669"/>
    <property type="project" value="InterPro"/>
</dbReference>
<dbReference type="GO" id="GO:0004497">
    <property type="term" value="F:monooxygenase activity"/>
    <property type="evidence" value="ECO:0007669"/>
    <property type="project" value="UniProtKB-KW"/>
</dbReference>
<evidence type="ECO:0000313" key="17">
    <source>
        <dbReference type="Proteomes" id="UP000054549"/>
    </source>
</evidence>
<organism evidence="16 17">
    <name type="scientific">Amanita muscaria (strain Koide BX008)</name>
    <dbReference type="NCBI Taxonomy" id="946122"/>
    <lineage>
        <taxon>Eukaryota</taxon>
        <taxon>Fungi</taxon>
        <taxon>Dikarya</taxon>
        <taxon>Basidiomycota</taxon>
        <taxon>Agaricomycotina</taxon>
        <taxon>Agaricomycetes</taxon>
        <taxon>Agaricomycetidae</taxon>
        <taxon>Agaricales</taxon>
        <taxon>Pluteineae</taxon>
        <taxon>Amanitaceae</taxon>
        <taxon>Amanita</taxon>
    </lineage>
</organism>
<dbReference type="SUPFAM" id="SSF48264">
    <property type="entry name" value="Cytochrome P450"/>
    <property type="match status" value="1"/>
</dbReference>
<evidence type="ECO:0000256" key="7">
    <source>
        <dbReference type="ARBA" id="ARBA00022723"/>
    </source>
</evidence>
<dbReference type="InterPro" id="IPR036396">
    <property type="entry name" value="Cyt_P450_sf"/>
</dbReference>
<evidence type="ECO:0000256" key="2">
    <source>
        <dbReference type="ARBA" id="ARBA00004370"/>
    </source>
</evidence>
<keyword evidence="11 14" id="KW-0503">Monooxygenase</keyword>
<evidence type="ECO:0000313" key="16">
    <source>
        <dbReference type="EMBL" id="KIL62639.1"/>
    </source>
</evidence>
<dbReference type="OrthoDB" id="1470350at2759"/>
<dbReference type="AlphaFoldDB" id="A0A0C2T7Q5"/>
<comment type="subcellular location">
    <subcellularLocation>
        <location evidence="2">Membrane</location>
    </subcellularLocation>
</comment>
<keyword evidence="7 13" id="KW-0479">Metal-binding</keyword>
<evidence type="ECO:0008006" key="18">
    <source>
        <dbReference type="Google" id="ProtNLM"/>
    </source>
</evidence>
<evidence type="ECO:0000256" key="11">
    <source>
        <dbReference type="ARBA" id="ARBA00023033"/>
    </source>
</evidence>
<keyword evidence="9 14" id="KW-0560">Oxidoreductase</keyword>
<gene>
    <name evidence="16" type="ORF">M378DRAFT_165469</name>
</gene>
<evidence type="ECO:0000256" key="1">
    <source>
        <dbReference type="ARBA" id="ARBA00001971"/>
    </source>
</evidence>
<dbReference type="InParanoid" id="A0A0C2T7Q5"/>
<evidence type="ECO:0000256" key="4">
    <source>
        <dbReference type="ARBA" id="ARBA00010617"/>
    </source>
</evidence>
<dbReference type="Proteomes" id="UP000054549">
    <property type="component" value="Unassembled WGS sequence"/>
</dbReference>
<dbReference type="InterPro" id="IPR002401">
    <property type="entry name" value="Cyt_P450_E_grp-I"/>
</dbReference>
<dbReference type="STRING" id="946122.A0A0C2T7Q5"/>
<evidence type="ECO:0000256" key="15">
    <source>
        <dbReference type="SAM" id="SignalP"/>
    </source>
</evidence>
<dbReference type="GO" id="GO:0016020">
    <property type="term" value="C:membrane"/>
    <property type="evidence" value="ECO:0007669"/>
    <property type="project" value="UniProtKB-SubCell"/>
</dbReference>
<dbReference type="PANTHER" id="PTHR24305:SF166">
    <property type="entry name" value="CYTOCHROME P450 12A4, MITOCHONDRIAL-RELATED"/>
    <property type="match status" value="1"/>
</dbReference>
<evidence type="ECO:0000256" key="10">
    <source>
        <dbReference type="ARBA" id="ARBA00023004"/>
    </source>
</evidence>
<dbReference type="PRINTS" id="PR00463">
    <property type="entry name" value="EP450I"/>
</dbReference>
<keyword evidence="12" id="KW-0472">Membrane</keyword>
<dbReference type="GO" id="GO:0016705">
    <property type="term" value="F:oxidoreductase activity, acting on paired donors, with incorporation or reduction of molecular oxygen"/>
    <property type="evidence" value="ECO:0007669"/>
    <property type="project" value="InterPro"/>
</dbReference>
<feature type="signal peptide" evidence="15">
    <location>
        <begin position="1"/>
        <end position="18"/>
    </location>
</feature>
<proteinExistence type="inferred from homology"/>
<dbReference type="PRINTS" id="PR00385">
    <property type="entry name" value="P450"/>
</dbReference>
<dbReference type="InterPro" id="IPR050121">
    <property type="entry name" value="Cytochrome_P450_monoxygenase"/>
</dbReference>
<protein>
    <recommendedName>
        <fullName evidence="18">Cytochrome P450</fullName>
    </recommendedName>
</protein>